<evidence type="ECO:0000313" key="1">
    <source>
        <dbReference type="EMBL" id="KKL03929.1"/>
    </source>
</evidence>
<name>A0A0F9A2Y8_9ZZZZ</name>
<reference evidence="1" key="1">
    <citation type="journal article" date="2015" name="Nature">
        <title>Complex archaea that bridge the gap between prokaryotes and eukaryotes.</title>
        <authorList>
            <person name="Spang A."/>
            <person name="Saw J.H."/>
            <person name="Jorgensen S.L."/>
            <person name="Zaremba-Niedzwiedzka K."/>
            <person name="Martijn J."/>
            <person name="Lind A.E."/>
            <person name="van Eijk R."/>
            <person name="Schleper C."/>
            <person name="Guy L."/>
            <person name="Ettema T.J."/>
        </authorList>
    </citation>
    <scope>NUCLEOTIDE SEQUENCE</scope>
</reference>
<protein>
    <submittedName>
        <fullName evidence="1">Uncharacterized protein</fullName>
    </submittedName>
</protein>
<organism evidence="1">
    <name type="scientific">marine sediment metagenome</name>
    <dbReference type="NCBI Taxonomy" id="412755"/>
    <lineage>
        <taxon>unclassified sequences</taxon>
        <taxon>metagenomes</taxon>
        <taxon>ecological metagenomes</taxon>
    </lineage>
</organism>
<comment type="caution">
    <text evidence="1">The sequence shown here is derived from an EMBL/GenBank/DDBJ whole genome shotgun (WGS) entry which is preliminary data.</text>
</comment>
<dbReference type="EMBL" id="LAZR01044734">
    <property type="protein sequence ID" value="KKL03929.1"/>
    <property type="molecule type" value="Genomic_DNA"/>
</dbReference>
<dbReference type="AlphaFoldDB" id="A0A0F9A2Y8"/>
<accession>A0A0F9A2Y8</accession>
<gene>
    <name evidence="1" type="ORF">LCGC14_2621230</name>
</gene>
<sequence length="38" mass="4477">MRGKGEEERKCSKCGGERVYLMSDSFNYWCPDYMSFAD</sequence>
<proteinExistence type="predicted"/>